<dbReference type="GO" id="GO:0005829">
    <property type="term" value="C:cytosol"/>
    <property type="evidence" value="ECO:0007669"/>
    <property type="project" value="TreeGrafter"/>
</dbReference>
<sequence>MGIYDKKDNKVNRLAYQDESIMGIHALNREQHFALNLLLDDRIQLVTLVGRAGTGKTLLALAASLQKVLKEKKYSRIVVSRPIIPMGKDIGYLPGTKEEKLENWMEPIKDNLDFIFHRSKQGPKELEELFRRQSIVLEALTYSRGRSIPNQILLIDEVQNLTPLEAKTVISRAGEGAKVILTGDPWQIDNPYLDSDSNGLIYTA</sequence>
<evidence type="ECO:0000256" key="1">
    <source>
        <dbReference type="ARBA" id="ARBA00022741"/>
    </source>
</evidence>
<accession>A0A2G9Y939</accession>
<keyword evidence="2" id="KW-0067">ATP-binding</keyword>
<dbReference type="InterPro" id="IPR051451">
    <property type="entry name" value="PhoH2-like"/>
</dbReference>
<dbReference type="Proteomes" id="UP000230392">
    <property type="component" value="Unassembled WGS sequence"/>
</dbReference>
<dbReference type="SUPFAM" id="SSF52540">
    <property type="entry name" value="P-loop containing nucleoside triphosphate hydrolases"/>
    <property type="match status" value="1"/>
</dbReference>
<dbReference type="GO" id="GO:0005524">
    <property type="term" value="F:ATP binding"/>
    <property type="evidence" value="ECO:0007669"/>
    <property type="project" value="UniProtKB-KW"/>
</dbReference>
<dbReference type="EMBL" id="PCRF01000250">
    <property type="protein sequence ID" value="PIP15729.1"/>
    <property type="molecule type" value="Genomic_DNA"/>
</dbReference>
<organism evidence="4 5">
    <name type="scientific">bacterium (Candidatus Ratteibacteria) CG23_combo_of_CG06-09_8_20_14_all_48_7</name>
    <dbReference type="NCBI Taxonomy" id="2014292"/>
    <lineage>
        <taxon>Bacteria</taxon>
        <taxon>Candidatus Ratteibacteria</taxon>
    </lineage>
</organism>
<dbReference type="InterPro" id="IPR027417">
    <property type="entry name" value="P-loop_NTPase"/>
</dbReference>
<feature type="non-terminal residue" evidence="4">
    <location>
        <position position="204"/>
    </location>
</feature>
<evidence type="ECO:0000256" key="2">
    <source>
        <dbReference type="ARBA" id="ARBA00022840"/>
    </source>
</evidence>
<evidence type="ECO:0000313" key="5">
    <source>
        <dbReference type="Proteomes" id="UP000230392"/>
    </source>
</evidence>
<gene>
    <name evidence="4" type="ORF">COX46_05130</name>
</gene>
<dbReference type="Gene3D" id="3.40.50.300">
    <property type="entry name" value="P-loop containing nucleotide triphosphate hydrolases"/>
    <property type="match status" value="1"/>
</dbReference>
<evidence type="ECO:0000259" key="3">
    <source>
        <dbReference type="Pfam" id="PF02562"/>
    </source>
</evidence>
<proteinExistence type="predicted"/>
<dbReference type="AlphaFoldDB" id="A0A2G9Y939"/>
<dbReference type="PANTHER" id="PTHR30473:SF2">
    <property type="entry name" value="PIN DOMAIN-CONTAINING PROTEIN"/>
    <property type="match status" value="1"/>
</dbReference>
<reference evidence="4 5" key="1">
    <citation type="submission" date="2017-09" db="EMBL/GenBank/DDBJ databases">
        <title>Depth-based differentiation of microbial function through sediment-hosted aquifers and enrichment of novel symbionts in the deep terrestrial subsurface.</title>
        <authorList>
            <person name="Probst A.J."/>
            <person name="Ladd B."/>
            <person name="Jarett J.K."/>
            <person name="Geller-Mcgrath D.E."/>
            <person name="Sieber C.M."/>
            <person name="Emerson J.B."/>
            <person name="Anantharaman K."/>
            <person name="Thomas B.C."/>
            <person name="Malmstrom R."/>
            <person name="Stieglmeier M."/>
            <person name="Klingl A."/>
            <person name="Woyke T."/>
            <person name="Ryan C.M."/>
            <person name="Banfield J.F."/>
        </authorList>
    </citation>
    <scope>NUCLEOTIDE SEQUENCE [LARGE SCALE GENOMIC DNA]</scope>
    <source>
        <strain evidence="4">CG23_combo_of_CG06-09_8_20_14_all_48_7</strain>
    </source>
</reference>
<protein>
    <submittedName>
        <fullName evidence="4">Phosphate starvation-inducible protein PhoH</fullName>
    </submittedName>
</protein>
<comment type="caution">
    <text evidence="4">The sequence shown here is derived from an EMBL/GenBank/DDBJ whole genome shotgun (WGS) entry which is preliminary data.</text>
</comment>
<dbReference type="InterPro" id="IPR003714">
    <property type="entry name" value="PhoH"/>
</dbReference>
<dbReference type="Pfam" id="PF02562">
    <property type="entry name" value="PhoH"/>
    <property type="match status" value="1"/>
</dbReference>
<name>A0A2G9Y939_9BACT</name>
<feature type="domain" description="PhoH-like protein" evidence="3">
    <location>
        <begin position="24"/>
        <end position="200"/>
    </location>
</feature>
<evidence type="ECO:0000313" key="4">
    <source>
        <dbReference type="EMBL" id="PIP15729.1"/>
    </source>
</evidence>
<dbReference type="PANTHER" id="PTHR30473">
    <property type="entry name" value="PROTEIN PHOH"/>
    <property type="match status" value="1"/>
</dbReference>
<keyword evidence="1" id="KW-0547">Nucleotide-binding</keyword>